<dbReference type="Pfam" id="PF01476">
    <property type="entry name" value="LysM"/>
    <property type="match status" value="1"/>
</dbReference>
<evidence type="ECO:0000256" key="3">
    <source>
        <dbReference type="ARBA" id="ARBA00022801"/>
    </source>
</evidence>
<reference evidence="8" key="1">
    <citation type="journal article" date="2019" name="Int. J. Syst. Evol. Microbiol.">
        <title>The Global Catalogue of Microorganisms (GCM) 10K type strain sequencing project: providing services to taxonomists for standard genome sequencing and annotation.</title>
        <authorList>
            <consortium name="The Broad Institute Genomics Platform"/>
            <consortium name="The Broad Institute Genome Sequencing Center for Infectious Disease"/>
            <person name="Wu L."/>
            <person name="Ma J."/>
        </authorList>
    </citation>
    <scope>NUCLEOTIDE SEQUENCE [LARGE SCALE GENOMIC DNA]</scope>
    <source>
        <strain evidence="8">KCTC 12708</strain>
    </source>
</reference>
<dbReference type="SUPFAM" id="SSF54106">
    <property type="entry name" value="LysM domain"/>
    <property type="match status" value="1"/>
</dbReference>
<dbReference type="InterPro" id="IPR036779">
    <property type="entry name" value="LysM_dom_sf"/>
</dbReference>
<name>A0ABQ3BKT7_9FLAO</name>
<dbReference type="PROSITE" id="PS51257">
    <property type="entry name" value="PROKAR_LIPOPROTEIN"/>
    <property type="match status" value="1"/>
</dbReference>
<protein>
    <recommendedName>
        <fullName evidence="4">Peptidoglycan hydrolase</fullName>
    </recommendedName>
</protein>
<keyword evidence="1" id="KW-0929">Antimicrobial</keyword>
<comment type="caution">
    <text evidence="7">The sequence shown here is derived from an EMBL/GenBank/DDBJ whole genome shotgun (WGS) entry which is preliminary data.</text>
</comment>
<feature type="domain" description="LysM" evidence="6">
    <location>
        <begin position="245"/>
        <end position="288"/>
    </location>
</feature>
<dbReference type="PANTHER" id="PTHR33308:SF9">
    <property type="entry name" value="PEPTIDOGLYCAN HYDROLASE FLGJ"/>
    <property type="match status" value="1"/>
</dbReference>
<dbReference type="RefSeq" id="WP_308426721.1">
    <property type="nucleotide sequence ID" value="NZ_BMWY01000001.1"/>
</dbReference>
<evidence type="ECO:0000313" key="8">
    <source>
        <dbReference type="Proteomes" id="UP000615593"/>
    </source>
</evidence>
<gene>
    <name evidence="7" type="ORF">GCM10008088_03890</name>
</gene>
<feature type="region of interest" description="Disordered" evidence="5">
    <location>
        <begin position="34"/>
        <end position="54"/>
    </location>
</feature>
<evidence type="ECO:0000259" key="6">
    <source>
        <dbReference type="PROSITE" id="PS51782"/>
    </source>
</evidence>
<evidence type="ECO:0000256" key="2">
    <source>
        <dbReference type="ARBA" id="ARBA00022638"/>
    </source>
</evidence>
<dbReference type="InterPro" id="IPR002901">
    <property type="entry name" value="MGlyc_endo_b_GlcNAc-like_dom"/>
</dbReference>
<evidence type="ECO:0000256" key="1">
    <source>
        <dbReference type="ARBA" id="ARBA00022529"/>
    </source>
</evidence>
<evidence type="ECO:0000313" key="7">
    <source>
        <dbReference type="EMBL" id="GGZ45815.1"/>
    </source>
</evidence>
<evidence type="ECO:0000256" key="4">
    <source>
        <dbReference type="ARBA" id="ARBA00032108"/>
    </source>
</evidence>
<dbReference type="Gene3D" id="3.10.350.10">
    <property type="entry name" value="LysM domain"/>
    <property type="match status" value="1"/>
</dbReference>
<evidence type="ECO:0000256" key="5">
    <source>
        <dbReference type="SAM" id="MobiDB-lite"/>
    </source>
</evidence>
<dbReference type="CDD" id="cd00118">
    <property type="entry name" value="LysM"/>
    <property type="match status" value="1"/>
</dbReference>
<dbReference type="Pfam" id="PF01832">
    <property type="entry name" value="Glucosaminidase"/>
    <property type="match status" value="1"/>
</dbReference>
<sequence length="291" mass="33270">MMKYKVVISIVVVALILSACGSKKKVNGYNKRKGEVKTEVVEPPKPPKPNPVDEVAEETVEEINETETSAKDNTPVFKDNVERYIYNFNAIAKDEMKLYGIPASITLAQGVLESNAGQGELTLKSNNHFGIKCNGWQGEKVYHDDDALDECFRKYNNPKYSFRDHSLFLTDRRRYAKLFELNKDDYESWAYGLKSAGYATDPKYPDKLISIIERYELYKYDDEVLGNGDRKGKAQKELKVDYTSIRYTVKKGDTLYSISQSYDLTIEELKKLNNLKSDNLAIGQKLYVKSL</sequence>
<dbReference type="SMART" id="SM00257">
    <property type="entry name" value="LysM"/>
    <property type="match status" value="1"/>
</dbReference>
<dbReference type="Proteomes" id="UP000615593">
    <property type="component" value="Unassembled WGS sequence"/>
</dbReference>
<proteinExistence type="predicted"/>
<dbReference type="EMBL" id="BMWY01000001">
    <property type="protein sequence ID" value="GGZ45815.1"/>
    <property type="molecule type" value="Genomic_DNA"/>
</dbReference>
<organism evidence="7 8">
    <name type="scientific">Mesonia mobilis</name>
    <dbReference type="NCBI Taxonomy" id="369791"/>
    <lineage>
        <taxon>Bacteria</taxon>
        <taxon>Pseudomonadati</taxon>
        <taxon>Bacteroidota</taxon>
        <taxon>Flavobacteriia</taxon>
        <taxon>Flavobacteriales</taxon>
        <taxon>Flavobacteriaceae</taxon>
        <taxon>Mesonia</taxon>
    </lineage>
</organism>
<dbReference type="PROSITE" id="PS51782">
    <property type="entry name" value="LYSM"/>
    <property type="match status" value="1"/>
</dbReference>
<dbReference type="InterPro" id="IPR051056">
    <property type="entry name" value="Glycosyl_Hydrolase_73"/>
</dbReference>
<accession>A0ABQ3BKT7</accession>
<keyword evidence="2" id="KW-0081">Bacteriolytic enzyme</keyword>
<dbReference type="Gene3D" id="1.10.530.10">
    <property type="match status" value="1"/>
</dbReference>
<dbReference type="SMART" id="SM00047">
    <property type="entry name" value="LYZ2"/>
    <property type="match status" value="1"/>
</dbReference>
<dbReference type="GeneID" id="94368034"/>
<keyword evidence="8" id="KW-1185">Reference proteome</keyword>
<dbReference type="InterPro" id="IPR018392">
    <property type="entry name" value="LysM"/>
</dbReference>
<keyword evidence="3" id="KW-0378">Hydrolase</keyword>
<dbReference type="PANTHER" id="PTHR33308">
    <property type="entry name" value="PEPTIDOGLYCAN HYDROLASE FLGJ"/>
    <property type="match status" value="1"/>
</dbReference>